<proteinExistence type="predicted"/>
<dbReference type="EMBL" id="JANCYU010000018">
    <property type="protein sequence ID" value="KAK4523641.1"/>
    <property type="molecule type" value="Genomic_DNA"/>
</dbReference>
<evidence type="ECO:0000256" key="1">
    <source>
        <dbReference type="SAM" id="MobiDB-lite"/>
    </source>
</evidence>
<dbReference type="PANTHER" id="PTHR10257:SF3">
    <property type="entry name" value="SERINE_THREONINE-PROTEIN PHOSPHATASE 2A 56 KDA REGULATORY SUBUNIT GAMMA ISOFORM"/>
    <property type="match status" value="1"/>
</dbReference>
<dbReference type="PANTHER" id="PTHR10257">
    <property type="entry name" value="SERINE/THREONINE PROTEIN PHOSPHATASE 2A PP2A REGULATORY SUBUNIT B"/>
    <property type="match status" value="1"/>
</dbReference>
<keyword evidence="3" id="KW-1185">Reference proteome</keyword>
<evidence type="ECO:0000313" key="3">
    <source>
        <dbReference type="Proteomes" id="UP001300502"/>
    </source>
</evidence>
<dbReference type="InterPro" id="IPR002554">
    <property type="entry name" value="PP2A_B56"/>
</dbReference>
<organism evidence="2 3">
    <name type="scientific">Galdieria yellowstonensis</name>
    <dbReference type="NCBI Taxonomy" id="3028027"/>
    <lineage>
        <taxon>Eukaryota</taxon>
        <taxon>Rhodophyta</taxon>
        <taxon>Bangiophyceae</taxon>
        <taxon>Galdieriales</taxon>
        <taxon>Galdieriaceae</taxon>
        <taxon>Galdieria</taxon>
    </lineage>
</organism>
<dbReference type="GO" id="GO:0000159">
    <property type="term" value="C:protein phosphatase type 2A complex"/>
    <property type="evidence" value="ECO:0007669"/>
    <property type="project" value="InterPro"/>
</dbReference>
<sequence length="434" mass="50707">MSKRKRPETGYRYTDDAQGDEDDWTKDAQCDSEGQAVPSNLRCAKDNPTMDNDAFLRSAAYCRELQREIERKANAKILPSVQQSIQKQQQRILWSLVQYVNRDAITLNEEIFCSVTQLANDLIFSSESRCKLEPKRRNEEEWIDGWMAAEENDKDSYCLESSVWSVHQLVYELVLKVLLSSGSLDARIVSTYWNASLLCKVVKLFNSPDARERDYILSIIHIFYKTMIKFRRIIRKLICNRFQSIVFEKDESAEGIAEMLEFCHSIIRGFAVPLRKEHEEYLMHCLLPLHKFVDIESFYPPLLFCIMAYLEKDPRLAPRILNYLFRCWPISNSSKEVLFLNHLEEILAATPADILGNTIWKATHRIGKCMASFHSHVSHRAFLILENAQVWSLLLTFREKAFPILVNYVEQVISSHWNNNILQIASVWYERFKA</sequence>
<dbReference type="InterPro" id="IPR011989">
    <property type="entry name" value="ARM-like"/>
</dbReference>
<protein>
    <submittedName>
        <fullName evidence="2">Uncharacterized protein</fullName>
    </submittedName>
</protein>
<comment type="caution">
    <text evidence="2">The sequence shown here is derived from an EMBL/GenBank/DDBJ whole genome shotgun (WGS) entry which is preliminary data.</text>
</comment>
<evidence type="ECO:0000313" key="2">
    <source>
        <dbReference type="EMBL" id="KAK4523641.1"/>
    </source>
</evidence>
<dbReference type="Pfam" id="PF01603">
    <property type="entry name" value="B56"/>
    <property type="match status" value="1"/>
</dbReference>
<name>A0AAV9I8D1_9RHOD</name>
<dbReference type="Gene3D" id="1.25.10.10">
    <property type="entry name" value="Leucine-rich Repeat Variant"/>
    <property type="match status" value="1"/>
</dbReference>
<dbReference type="SUPFAM" id="SSF48371">
    <property type="entry name" value="ARM repeat"/>
    <property type="match status" value="1"/>
</dbReference>
<reference evidence="2 3" key="1">
    <citation type="submission" date="2022-07" db="EMBL/GenBank/DDBJ databases">
        <title>Genome-wide signatures of adaptation to extreme environments.</title>
        <authorList>
            <person name="Cho C.H."/>
            <person name="Yoon H.S."/>
        </authorList>
    </citation>
    <scope>NUCLEOTIDE SEQUENCE [LARGE SCALE GENOMIC DNA]</scope>
    <source>
        <strain evidence="2 3">108.79 E11</strain>
    </source>
</reference>
<dbReference type="AlphaFoldDB" id="A0AAV9I8D1"/>
<dbReference type="Proteomes" id="UP001300502">
    <property type="component" value="Unassembled WGS sequence"/>
</dbReference>
<feature type="region of interest" description="Disordered" evidence="1">
    <location>
        <begin position="1"/>
        <end position="36"/>
    </location>
</feature>
<dbReference type="InterPro" id="IPR016024">
    <property type="entry name" value="ARM-type_fold"/>
</dbReference>
<dbReference type="GO" id="GO:0007165">
    <property type="term" value="P:signal transduction"/>
    <property type="evidence" value="ECO:0007669"/>
    <property type="project" value="InterPro"/>
</dbReference>
<dbReference type="GO" id="GO:0019888">
    <property type="term" value="F:protein phosphatase regulator activity"/>
    <property type="evidence" value="ECO:0007669"/>
    <property type="project" value="InterPro"/>
</dbReference>
<accession>A0AAV9I8D1</accession>
<gene>
    <name evidence="2" type="ORF">GAYE_PCTG71G1537</name>
</gene>